<evidence type="ECO:0000256" key="2">
    <source>
        <dbReference type="SAM" id="SignalP"/>
    </source>
</evidence>
<dbReference type="Proteomes" id="UP001140293">
    <property type="component" value="Unassembled WGS sequence"/>
</dbReference>
<proteinExistence type="predicted"/>
<reference evidence="3" key="2">
    <citation type="journal article" date="2022" name="BMC Genomics">
        <title>Comparative genome analysis of mycobacteria focusing on tRNA and non-coding RNA.</title>
        <authorList>
            <person name="Behra P.R.K."/>
            <person name="Pettersson B.M.F."/>
            <person name="Ramesh M."/>
            <person name="Das S."/>
            <person name="Dasgupta S."/>
            <person name="Kirsebom L.A."/>
        </authorList>
    </citation>
    <scope>NUCLEOTIDE SEQUENCE</scope>
    <source>
        <strain evidence="3">DSM 44615</strain>
    </source>
</reference>
<feature type="region of interest" description="Disordered" evidence="1">
    <location>
        <begin position="61"/>
        <end position="83"/>
    </location>
</feature>
<evidence type="ECO:0000256" key="1">
    <source>
        <dbReference type="SAM" id="MobiDB-lite"/>
    </source>
</evidence>
<feature type="chain" id="PRO_5040782789" description="Lipoprotein" evidence="2">
    <location>
        <begin position="25"/>
        <end position="228"/>
    </location>
</feature>
<dbReference type="AlphaFoldDB" id="A0A9X2YTN8"/>
<keyword evidence="2" id="KW-0732">Signal</keyword>
<feature type="signal peptide" evidence="2">
    <location>
        <begin position="1"/>
        <end position="24"/>
    </location>
</feature>
<sequence>MTRFRRVGAVVLAVSVLLTGCDGAGQPESAPSVTVDESLTPLLVTKTEFTGWSVEDFSDQIAEESKSTPKGKADPPECDSSDKTSLTSAVAAMVSQQRGKPGVLVSLSRQRVDTLVADTEKWLGDCKAFSSERDGVRADTTVQRLGPPASEADAQVGYEMKSTARAGSETVEVSVAGYTGQVGDVLVMAIAMGGDAGVPGRRVVVNKDMLNDVFVTQVAKIKAAGAAS</sequence>
<gene>
    <name evidence="3" type="ORF">H7I41_21050</name>
</gene>
<evidence type="ECO:0000313" key="3">
    <source>
        <dbReference type="EMBL" id="MCV7172407.1"/>
    </source>
</evidence>
<dbReference type="PROSITE" id="PS51257">
    <property type="entry name" value="PROKAR_LIPOPROTEIN"/>
    <property type="match status" value="1"/>
</dbReference>
<evidence type="ECO:0008006" key="5">
    <source>
        <dbReference type="Google" id="ProtNLM"/>
    </source>
</evidence>
<accession>A0A9X2YTN8</accession>
<comment type="caution">
    <text evidence="3">The sequence shown here is derived from an EMBL/GenBank/DDBJ whole genome shotgun (WGS) entry which is preliminary data.</text>
</comment>
<dbReference type="EMBL" id="JACKSJ010000184">
    <property type="protein sequence ID" value="MCV7172407.1"/>
    <property type="molecule type" value="Genomic_DNA"/>
</dbReference>
<organism evidence="3 4">
    <name type="scientific">[Mycobacterium] manitobense</name>
    <dbReference type="NCBI Taxonomy" id="190147"/>
    <lineage>
        <taxon>Bacteria</taxon>
        <taxon>Bacillati</taxon>
        <taxon>Actinomycetota</taxon>
        <taxon>Actinomycetes</taxon>
        <taxon>Mycobacteriales</taxon>
        <taxon>Mycobacteriaceae</taxon>
        <taxon>Mycolicibacterium</taxon>
    </lineage>
</organism>
<reference evidence="3" key="1">
    <citation type="submission" date="2020-07" db="EMBL/GenBank/DDBJ databases">
        <authorList>
            <person name="Pettersson B.M.F."/>
            <person name="Behra P.R.K."/>
            <person name="Ramesh M."/>
            <person name="Das S."/>
            <person name="Dasgupta S."/>
            <person name="Kirsebom L.A."/>
        </authorList>
    </citation>
    <scope>NUCLEOTIDE SEQUENCE</scope>
    <source>
        <strain evidence="3">DSM 44615</strain>
    </source>
</reference>
<evidence type="ECO:0000313" key="4">
    <source>
        <dbReference type="Proteomes" id="UP001140293"/>
    </source>
</evidence>
<protein>
    <recommendedName>
        <fullName evidence="5">Lipoprotein</fullName>
    </recommendedName>
</protein>
<dbReference type="RefSeq" id="WP_264014584.1">
    <property type="nucleotide sequence ID" value="NZ_JACKSJ010000184.1"/>
</dbReference>
<name>A0A9X2YTN8_9MYCO</name>
<keyword evidence="4" id="KW-1185">Reference proteome</keyword>
<feature type="compositionally biased region" description="Basic and acidic residues" evidence="1">
    <location>
        <begin position="63"/>
        <end position="75"/>
    </location>
</feature>